<organism evidence="2 3">
    <name type="scientific">Ostreobium quekettii</name>
    <dbReference type="NCBI Taxonomy" id="121088"/>
    <lineage>
        <taxon>Eukaryota</taxon>
        <taxon>Viridiplantae</taxon>
        <taxon>Chlorophyta</taxon>
        <taxon>core chlorophytes</taxon>
        <taxon>Ulvophyceae</taxon>
        <taxon>TCBD clade</taxon>
        <taxon>Bryopsidales</taxon>
        <taxon>Ostreobineae</taxon>
        <taxon>Ostreobiaceae</taxon>
        <taxon>Ostreobium</taxon>
    </lineage>
</organism>
<evidence type="ECO:0000256" key="1">
    <source>
        <dbReference type="SAM" id="MobiDB-lite"/>
    </source>
</evidence>
<gene>
    <name evidence="2" type="ORF">OSTQU699_LOCUS4522</name>
</gene>
<feature type="region of interest" description="Disordered" evidence="1">
    <location>
        <begin position="1"/>
        <end position="90"/>
    </location>
</feature>
<proteinExistence type="predicted"/>
<sequence length="112" mass="12175">MAPPQSPMPASPACNGHQNGLQRRSPFPRDAPAQVRARQQQVKVWMPSGKVPSSRSSSATPTPPTPRRRRAAGNSIELGRSKADSDTASVKVGETCYRKERRKLATFEGSPH</sequence>
<dbReference type="Proteomes" id="UP000708148">
    <property type="component" value="Unassembled WGS sequence"/>
</dbReference>
<protein>
    <submittedName>
        <fullName evidence="2">Uncharacterized protein</fullName>
    </submittedName>
</protein>
<name>A0A8S1J6M0_9CHLO</name>
<comment type="caution">
    <text evidence="2">The sequence shown here is derived from an EMBL/GenBank/DDBJ whole genome shotgun (WGS) entry which is preliminary data.</text>
</comment>
<dbReference type="AlphaFoldDB" id="A0A8S1J6M0"/>
<feature type="compositionally biased region" description="Pro residues" evidence="1">
    <location>
        <begin position="1"/>
        <end position="10"/>
    </location>
</feature>
<evidence type="ECO:0000313" key="3">
    <source>
        <dbReference type="Proteomes" id="UP000708148"/>
    </source>
</evidence>
<reference evidence="2" key="1">
    <citation type="submission" date="2020-12" db="EMBL/GenBank/DDBJ databases">
        <authorList>
            <person name="Iha C."/>
        </authorList>
    </citation>
    <scope>NUCLEOTIDE SEQUENCE</scope>
</reference>
<keyword evidence="3" id="KW-1185">Reference proteome</keyword>
<feature type="compositionally biased region" description="Low complexity" evidence="1">
    <location>
        <begin position="33"/>
        <end position="42"/>
    </location>
</feature>
<dbReference type="EMBL" id="CAJHUC010000962">
    <property type="protein sequence ID" value="CAD7699163.1"/>
    <property type="molecule type" value="Genomic_DNA"/>
</dbReference>
<evidence type="ECO:0000313" key="2">
    <source>
        <dbReference type="EMBL" id="CAD7699163.1"/>
    </source>
</evidence>
<accession>A0A8S1J6M0</accession>